<comment type="caution">
    <text evidence="5">The sequence shown here is derived from an EMBL/GenBank/DDBJ whole genome shotgun (WGS) entry which is preliminary data.</text>
</comment>
<evidence type="ECO:0000256" key="3">
    <source>
        <dbReference type="ARBA" id="ARBA00022989"/>
    </source>
</evidence>
<organism evidence="5 6">
    <name type="scientific">Ancylostoma caninum</name>
    <name type="common">Dog hookworm</name>
    <dbReference type="NCBI Taxonomy" id="29170"/>
    <lineage>
        <taxon>Eukaryota</taxon>
        <taxon>Metazoa</taxon>
        <taxon>Ecdysozoa</taxon>
        <taxon>Nematoda</taxon>
        <taxon>Chromadorea</taxon>
        <taxon>Rhabditida</taxon>
        <taxon>Rhabditina</taxon>
        <taxon>Rhabditomorpha</taxon>
        <taxon>Strongyloidea</taxon>
        <taxon>Ancylostomatidae</taxon>
        <taxon>Ancylostomatinae</taxon>
        <taxon>Ancylostoma</taxon>
    </lineage>
</organism>
<gene>
    <name evidence="5" type="ORF">ANCCAN_15955</name>
</gene>
<dbReference type="AlphaFoldDB" id="A0A368G638"/>
<evidence type="ECO:0000256" key="1">
    <source>
        <dbReference type="ARBA" id="ARBA00004141"/>
    </source>
</evidence>
<keyword evidence="4" id="KW-0472">Membrane</keyword>
<dbReference type="InterPro" id="IPR007941">
    <property type="entry name" value="DUF726"/>
</dbReference>
<dbReference type="GO" id="GO:0016020">
    <property type="term" value="C:membrane"/>
    <property type="evidence" value="ECO:0007669"/>
    <property type="project" value="UniProtKB-SubCell"/>
</dbReference>
<accession>A0A368G638</accession>
<name>A0A368G638_ANCCA</name>
<keyword evidence="6" id="KW-1185">Reference proteome</keyword>
<dbReference type="OrthoDB" id="5843915at2759"/>
<evidence type="ECO:0000313" key="6">
    <source>
        <dbReference type="Proteomes" id="UP000252519"/>
    </source>
</evidence>
<sequence>MSVQFTIAGTGPVEDKSNKKIFNYNLSHIVKGHLDYSRKLSEVLAAVGVAVKSLSPDDLSQENMREAIGEAEDALTISVPAGDDLKEDSSCDVENDMNAIREISIKDKETAMN</sequence>
<comment type="subcellular location">
    <subcellularLocation>
        <location evidence="1">Membrane</location>
        <topology evidence="1">Multi-pass membrane protein</topology>
    </subcellularLocation>
</comment>
<evidence type="ECO:0000313" key="5">
    <source>
        <dbReference type="EMBL" id="RCN38117.1"/>
    </source>
</evidence>
<dbReference type="Proteomes" id="UP000252519">
    <property type="component" value="Unassembled WGS sequence"/>
</dbReference>
<evidence type="ECO:0000256" key="2">
    <source>
        <dbReference type="ARBA" id="ARBA00022692"/>
    </source>
</evidence>
<dbReference type="EMBL" id="JOJR01000421">
    <property type="protein sequence ID" value="RCN38117.1"/>
    <property type="molecule type" value="Genomic_DNA"/>
</dbReference>
<keyword evidence="2" id="KW-0812">Transmembrane</keyword>
<keyword evidence="3" id="KW-1133">Transmembrane helix</keyword>
<reference evidence="5 6" key="1">
    <citation type="submission" date="2014-10" db="EMBL/GenBank/DDBJ databases">
        <title>Draft genome of the hookworm Ancylostoma caninum.</title>
        <authorList>
            <person name="Mitreva M."/>
        </authorList>
    </citation>
    <scope>NUCLEOTIDE SEQUENCE [LARGE SCALE GENOMIC DNA]</scope>
    <source>
        <strain evidence="5 6">Baltimore</strain>
    </source>
</reference>
<protein>
    <submittedName>
        <fullName evidence="5">Uncharacterized protein</fullName>
    </submittedName>
</protein>
<evidence type="ECO:0000256" key="4">
    <source>
        <dbReference type="ARBA" id="ARBA00023136"/>
    </source>
</evidence>
<proteinExistence type="predicted"/>
<dbReference type="Pfam" id="PF05277">
    <property type="entry name" value="DUF726"/>
    <property type="match status" value="1"/>
</dbReference>
<dbReference type="STRING" id="29170.A0A368G638"/>